<gene>
    <name evidence="2" type="ORF">ECPE_LOCUS1032</name>
</gene>
<feature type="region of interest" description="Disordered" evidence="1">
    <location>
        <begin position="51"/>
        <end position="75"/>
    </location>
</feature>
<proteinExistence type="predicted"/>
<dbReference type="EMBL" id="UZAN01004822">
    <property type="protein sequence ID" value="VDP32269.1"/>
    <property type="molecule type" value="Genomic_DNA"/>
</dbReference>
<evidence type="ECO:0000313" key="2">
    <source>
        <dbReference type="EMBL" id="VDP32269.1"/>
    </source>
</evidence>
<name>A0A3P8GBB2_9TREM</name>
<reference evidence="2 3" key="1">
    <citation type="submission" date="2018-11" db="EMBL/GenBank/DDBJ databases">
        <authorList>
            <consortium name="Pathogen Informatics"/>
        </authorList>
    </citation>
    <scope>NUCLEOTIDE SEQUENCE [LARGE SCALE GENOMIC DNA]</scope>
    <source>
        <strain evidence="2 3">Egypt</strain>
    </source>
</reference>
<sequence length="75" mass="8399">MVCIRQLHTRFNVPTVILSSSSIIYRANTSDSELVERRDIMLGFASHRIDLHQQSGDSQPARSGEGQLNNQISSE</sequence>
<protein>
    <submittedName>
        <fullName evidence="2">Uncharacterized protein</fullName>
    </submittedName>
</protein>
<dbReference type="Proteomes" id="UP000272942">
    <property type="component" value="Unassembled WGS sequence"/>
</dbReference>
<organism evidence="2 3">
    <name type="scientific">Echinostoma caproni</name>
    <dbReference type="NCBI Taxonomy" id="27848"/>
    <lineage>
        <taxon>Eukaryota</taxon>
        <taxon>Metazoa</taxon>
        <taxon>Spiralia</taxon>
        <taxon>Lophotrochozoa</taxon>
        <taxon>Platyhelminthes</taxon>
        <taxon>Trematoda</taxon>
        <taxon>Digenea</taxon>
        <taxon>Plagiorchiida</taxon>
        <taxon>Echinostomata</taxon>
        <taxon>Echinostomatoidea</taxon>
        <taxon>Echinostomatidae</taxon>
        <taxon>Echinostoma</taxon>
    </lineage>
</organism>
<evidence type="ECO:0000313" key="3">
    <source>
        <dbReference type="Proteomes" id="UP000272942"/>
    </source>
</evidence>
<keyword evidence="3" id="KW-1185">Reference proteome</keyword>
<accession>A0A3P8GBB2</accession>
<feature type="compositionally biased region" description="Polar residues" evidence="1">
    <location>
        <begin position="52"/>
        <end position="75"/>
    </location>
</feature>
<evidence type="ECO:0000256" key="1">
    <source>
        <dbReference type="SAM" id="MobiDB-lite"/>
    </source>
</evidence>
<dbReference type="AlphaFoldDB" id="A0A3P8GBB2"/>